<dbReference type="EMBL" id="JPKZ01000610">
    <property type="protein sequence ID" value="KHN86495.1"/>
    <property type="molecule type" value="Genomic_DNA"/>
</dbReference>
<dbReference type="Proteomes" id="UP000031036">
    <property type="component" value="Unassembled WGS sequence"/>
</dbReference>
<evidence type="ECO:0000313" key="5">
    <source>
        <dbReference type="EMBL" id="KHN86495.1"/>
    </source>
</evidence>
<dbReference type="PROSITE" id="PS51808">
    <property type="entry name" value="CHCH"/>
    <property type="match status" value="1"/>
</dbReference>
<evidence type="ECO:0000256" key="1">
    <source>
        <dbReference type="ARBA" id="ARBA00004173"/>
    </source>
</evidence>
<keyword evidence="3" id="KW-1015">Disulfide bond</keyword>
<feature type="region of interest" description="Disordered" evidence="4">
    <location>
        <begin position="1"/>
        <end position="33"/>
    </location>
</feature>
<dbReference type="Gene3D" id="1.10.10.140">
    <property type="entry name" value="Cytochrome c oxidase, subunit VIb"/>
    <property type="match status" value="1"/>
</dbReference>
<dbReference type="GO" id="GO:0008535">
    <property type="term" value="P:respiratory chain complex IV assembly"/>
    <property type="evidence" value="ECO:0007669"/>
    <property type="project" value="InterPro"/>
</dbReference>
<dbReference type="InterPro" id="IPR036549">
    <property type="entry name" value="CX6/COA6-like_sf"/>
</dbReference>
<gene>
    <name evidence="5" type="primary">COA6</name>
    <name evidence="5" type="ORF">Tcan_03246</name>
</gene>
<protein>
    <submittedName>
        <fullName evidence="5">Cytochrome c oxidase assembly factor 6-like protein</fullName>
    </submittedName>
</protein>
<dbReference type="InterPro" id="IPR048280">
    <property type="entry name" value="COX6B-like"/>
</dbReference>
<dbReference type="Pfam" id="PF02297">
    <property type="entry name" value="COX6B"/>
    <property type="match status" value="1"/>
</dbReference>
<proteinExistence type="predicted"/>
<comment type="caution">
    <text evidence="5">The sequence shown here is derived from an EMBL/GenBank/DDBJ whole genome shotgun (WGS) entry which is preliminary data.</text>
</comment>
<dbReference type="GO" id="GO:0005739">
    <property type="term" value="C:mitochondrion"/>
    <property type="evidence" value="ECO:0007669"/>
    <property type="project" value="UniProtKB-SubCell"/>
</dbReference>
<dbReference type="AlphaFoldDB" id="A0A0B2VZV0"/>
<reference evidence="5 6" key="1">
    <citation type="submission" date="2014-11" db="EMBL/GenBank/DDBJ databases">
        <title>Genetic blueprint of the zoonotic pathogen Toxocara canis.</title>
        <authorList>
            <person name="Zhu X.-Q."/>
            <person name="Korhonen P.K."/>
            <person name="Cai H."/>
            <person name="Young N.D."/>
            <person name="Nejsum P."/>
            <person name="von Samson-Himmelstjerna G."/>
            <person name="Boag P.R."/>
            <person name="Tan P."/>
            <person name="Li Q."/>
            <person name="Min J."/>
            <person name="Yang Y."/>
            <person name="Wang X."/>
            <person name="Fang X."/>
            <person name="Hall R.S."/>
            <person name="Hofmann A."/>
            <person name="Sternberg P.W."/>
            <person name="Jex A.R."/>
            <person name="Gasser R.B."/>
        </authorList>
    </citation>
    <scope>NUCLEOTIDE SEQUENCE [LARGE SCALE GENOMIC DNA]</scope>
    <source>
        <strain evidence="5">PN_DK_2014</strain>
    </source>
</reference>
<comment type="subcellular location">
    <subcellularLocation>
        <location evidence="1">Mitochondrion</location>
    </subcellularLocation>
</comment>
<accession>A0A0B2VZV0</accession>
<sequence>MAKKMEDVQLGENLNKLRTGNDKVGMSSGSSVGLKSSRKICYESRDRFLECSDRNNGDESKCKKERAAFDKDCPASWVAHFIRKHKYLKYKDELSKEGFLPADQRQEDVLRKAAADAQRGH</sequence>
<dbReference type="OrthoDB" id="16284at2759"/>
<dbReference type="SUPFAM" id="SSF47694">
    <property type="entry name" value="Cytochrome c oxidase subunit h"/>
    <property type="match status" value="1"/>
</dbReference>
<evidence type="ECO:0000313" key="6">
    <source>
        <dbReference type="Proteomes" id="UP000031036"/>
    </source>
</evidence>
<dbReference type="STRING" id="6265.A0A0B2VZV0"/>
<dbReference type="PANTHER" id="PTHR46690">
    <property type="entry name" value="CYTOCHROME C OXIDASE ASSEMBLY FACTOR 6 HOMOLOG"/>
    <property type="match status" value="1"/>
</dbReference>
<feature type="compositionally biased region" description="Low complexity" evidence="4">
    <location>
        <begin position="23"/>
        <end position="33"/>
    </location>
</feature>
<dbReference type="InterPro" id="IPR042289">
    <property type="entry name" value="COA6"/>
</dbReference>
<keyword evidence="6" id="KW-1185">Reference proteome</keyword>
<keyword evidence="2" id="KW-0496">Mitochondrion</keyword>
<dbReference type="PANTHER" id="PTHR46690:SF1">
    <property type="entry name" value="CYTOCHROME C OXIDASE ASSEMBLY FACTOR 6 HOMOLOG"/>
    <property type="match status" value="1"/>
</dbReference>
<dbReference type="GO" id="GO:0042775">
    <property type="term" value="P:mitochondrial ATP synthesis coupled electron transport"/>
    <property type="evidence" value="ECO:0007669"/>
    <property type="project" value="TreeGrafter"/>
</dbReference>
<evidence type="ECO:0000256" key="2">
    <source>
        <dbReference type="ARBA" id="ARBA00023128"/>
    </source>
</evidence>
<evidence type="ECO:0000256" key="4">
    <source>
        <dbReference type="SAM" id="MobiDB-lite"/>
    </source>
</evidence>
<evidence type="ECO:0000256" key="3">
    <source>
        <dbReference type="ARBA" id="ARBA00023157"/>
    </source>
</evidence>
<name>A0A0B2VZV0_TOXCA</name>
<organism evidence="5 6">
    <name type="scientific">Toxocara canis</name>
    <name type="common">Canine roundworm</name>
    <dbReference type="NCBI Taxonomy" id="6265"/>
    <lineage>
        <taxon>Eukaryota</taxon>
        <taxon>Metazoa</taxon>
        <taxon>Ecdysozoa</taxon>
        <taxon>Nematoda</taxon>
        <taxon>Chromadorea</taxon>
        <taxon>Rhabditida</taxon>
        <taxon>Spirurina</taxon>
        <taxon>Ascaridomorpha</taxon>
        <taxon>Ascaridoidea</taxon>
        <taxon>Toxocaridae</taxon>
        <taxon>Toxocara</taxon>
    </lineage>
</organism>